<gene>
    <name evidence="2" type="ORF">QE152_g41528</name>
</gene>
<evidence type="ECO:0000313" key="3">
    <source>
        <dbReference type="Proteomes" id="UP001458880"/>
    </source>
</evidence>
<accession>A0AAW1G8D3</accession>
<organism evidence="2 3">
    <name type="scientific">Popillia japonica</name>
    <name type="common">Japanese beetle</name>
    <dbReference type="NCBI Taxonomy" id="7064"/>
    <lineage>
        <taxon>Eukaryota</taxon>
        <taxon>Metazoa</taxon>
        <taxon>Ecdysozoa</taxon>
        <taxon>Arthropoda</taxon>
        <taxon>Hexapoda</taxon>
        <taxon>Insecta</taxon>
        <taxon>Pterygota</taxon>
        <taxon>Neoptera</taxon>
        <taxon>Endopterygota</taxon>
        <taxon>Coleoptera</taxon>
        <taxon>Polyphaga</taxon>
        <taxon>Scarabaeiformia</taxon>
        <taxon>Scarabaeidae</taxon>
        <taxon>Rutelinae</taxon>
        <taxon>Popillia</taxon>
    </lineage>
</organism>
<dbReference type="Proteomes" id="UP001458880">
    <property type="component" value="Unassembled WGS sequence"/>
</dbReference>
<evidence type="ECO:0000256" key="1">
    <source>
        <dbReference type="SAM" id="Coils"/>
    </source>
</evidence>
<protein>
    <submittedName>
        <fullName evidence="2">Uncharacterized protein</fullName>
    </submittedName>
</protein>
<dbReference type="EMBL" id="JASPKY010004709">
    <property type="protein sequence ID" value="KAK9659826.1"/>
    <property type="molecule type" value="Genomic_DNA"/>
</dbReference>
<proteinExistence type="predicted"/>
<feature type="coiled-coil region" evidence="1">
    <location>
        <begin position="54"/>
        <end position="107"/>
    </location>
</feature>
<sequence>MRRNGKKQNFMTVPAAIRELEKIEIVRQTDKNYRLDHAVTATQKEILKAFNMTAANIKEQAIEINQELQSLKIKEQKQIVSNIKDKYDAAVSELEQLMKRRDELRNKELLDAFTSSDRSFDEIMTYLRGEISSEE</sequence>
<keyword evidence="3" id="KW-1185">Reference proteome</keyword>
<name>A0AAW1G8D3_POPJA</name>
<dbReference type="AlphaFoldDB" id="A0AAW1G8D3"/>
<keyword evidence="1" id="KW-0175">Coiled coil</keyword>
<comment type="caution">
    <text evidence="2">The sequence shown here is derived from an EMBL/GenBank/DDBJ whole genome shotgun (WGS) entry which is preliminary data.</text>
</comment>
<reference evidence="2 3" key="1">
    <citation type="journal article" date="2024" name="BMC Genomics">
        <title>De novo assembly and annotation of Popillia japonica's genome with initial clues to its potential as an invasive pest.</title>
        <authorList>
            <person name="Cucini C."/>
            <person name="Boschi S."/>
            <person name="Funari R."/>
            <person name="Cardaioli E."/>
            <person name="Iannotti N."/>
            <person name="Marturano G."/>
            <person name="Paoli F."/>
            <person name="Bruttini M."/>
            <person name="Carapelli A."/>
            <person name="Frati F."/>
            <person name="Nardi F."/>
        </authorList>
    </citation>
    <scope>NUCLEOTIDE SEQUENCE [LARGE SCALE GENOMIC DNA]</scope>
    <source>
        <strain evidence="2">DMR45628</strain>
    </source>
</reference>
<evidence type="ECO:0000313" key="2">
    <source>
        <dbReference type="EMBL" id="KAK9659826.1"/>
    </source>
</evidence>